<feature type="repeat" description="ANK" evidence="3">
    <location>
        <begin position="148"/>
        <end position="180"/>
    </location>
</feature>
<sequence length="208" mass="21576">MASCASCCGCAAAGLCFTGIFVVARGPQRKRRRRPQEEAAAAAPQKEAAAPQPGAPAASPASEAPPPAPVAAKKNGETANKSRELYDAAWMGDFDGAFEAMEAGADPAKGFGPRKITALHVAARTDNKWILGMLLKSGRVPFDVQNRDGETALFGAVVEGNVGATQLLIDARADINHRDGTGKTVLAVAQARGMQKFVEFLQANGGTV</sequence>
<dbReference type="PROSITE" id="PS50297">
    <property type="entry name" value="ANK_REP_REGION"/>
    <property type="match status" value="1"/>
</dbReference>
<evidence type="ECO:0008006" key="6">
    <source>
        <dbReference type="Google" id="ProtNLM"/>
    </source>
</evidence>
<evidence type="ECO:0000256" key="3">
    <source>
        <dbReference type="PROSITE-ProRule" id="PRU00023"/>
    </source>
</evidence>
<dbReference type="Gene3D" id="1.25.40.20">
    <property type="entry name" value="Ankyrin repeat-containing domain"/>
    <property type="match status" value="1"/>
</dbReference>
<dbReference type="Pfam" id="PF12796">
    <property type="entry name" value="Ank_2"/>
    <property type="match status" value="1"/>
</dbReference>
<dbReference type="InterPro" id="IPR002110">
    <property type="entry name" value="Ankyrin_rpt"/>
</dbReference>
<evidence type="ECO:0000313" key="5">
    <source>
        <dbReference type="EMBL" id="CAE4631964.1"/>
    </source>
</evidence>
<evidence type="ECO:0000256" key="1">
    <source>
        <dbReference type="ARBA" id="ARBA00022737"/>
    </source>
</evidence>
<feature type="compositionally biased region" description="Low complexity" evidence="4">
    <location>
        <begin position="38"/>
        <end position="62"/>
    </location>
</feature>
<organism evidence="5">
    <name type="scientific">Alexandrium monilatum</name>
    <dbReference type="NCBI Taxonomy" id="311494"/>
    <lineage>
        <taxon>Eukaryota</taxon>
        <taxon>Sar</taxon>
        <taxon>Alveolata</taxon>
        <taxon>Dinophyceae</taxon>
        <taxon>Gonyaulacales</taxon>
        <taxon>Pyrocystaceae</taxon>
        <taxon>Alexandrium</taxon>
    </lineage>
</organism>
<accession>A0A7S4S1U8</accession>
<reference evidence="5" key="1">
    <citation type="submission" date="2021-01" db="EMBL/GenBank/DDBJ databases">
        <authorList>
            <person name="Corre E."/>
            <person name="Pelletier E."/>
            <person name="Niang G."/>
            <person name="Scheremetjew M."/>
            <person name="Finn R."/>
            <person name="Kale V."/>
            <person name="Holt S."/>
            <person name="Cochrane G."/>
            <person name="Meng A."/>
            <person name="Brown T."/>
            <person name="Cohen L."/>
        </authorList>
    </citation>
    <scope>NUCLEOTIDE SEQUENCE</scope>
    <source>
        <strain evidence="5">CCMP3105</strain>
    </source>
</reference>
<protein>
    <recommendedName>
        <fullName evidence="6">Ankyrin repeat domain-containing protein</fullName>
    </recommendedName>
</protein>
<dbReference type="InterPro" id="IPR050776">
    <property type="entry name" value="Ank_Repeat/CDKN_Inhibitor"/>
</dbReference>
<dbReference type="EMBL" id="HBNR01062168">
    <property type="protein sequence ID" value="CAE4631964.1"/>
    <property type="molecule type" value="Transcribed_RNA"/>
</dbReference>
<dbReference type="SMART" id="SM00248">
    <property type="entry name" value="ANK"/>
    <property type="match status" value="2"/>
</dbReference>
<evidence type="ECO:0000256" key="4">
    <source>
        <dbReference type="SAM" id="MobiDB-lite"/>
    </source>
</evidence>
<keyword evidence="1" id="KW-0677">Repeat</keyword>
<dbReference type="InterPro" id="IPR036770">
    <property type="entry name" value="Ankyrin_rpt-contain_sf"/>
</dbReference>
<proteinExistence type="predicted"/>
<keyword evidence="2 3" id="KW-0040">ANK repeat</keyword>
<dbReference type="PANTHER" id="PTHR24201:SF13">
    <property type="entry name" value="ANKYRIN REPEAT DOMAIN-CONTAINING PROTEIN 6-LIKE"/>
    <property type="match status" value="1"/>
</dbReference>
<feature type="region of interest" description="Disordered" evidence="4">
    <location>
        <begin position="27"/>
        <end position="78"/>
    </location>
</feature>
<evidence type="ECO:0000256" key="2">
    <source>
        <dbReference type="ARBA" id="ARBA00023043"/>
    </source>
</evidence>
<dbReference type="PANTHER" id="PTHR24201">
    <property type="entry name" value="ANK_REP_REGION DOMAIN-CONTAINING PROTEIN"/>
    <property type="match status" value="1"/>
</dbReference>
<dbReference type="AlphaFoldDB" id="A0A7S4S1U8"/>
<dbReference type="SUPFAM" id="SSF48403">
    <property type="entry name" value="Ankyrin repeat"/>
    <property type="match status" value="1"/>
</dbReference>
<dbReference type="PROSITE" id="PS50088">
    <property type="entry name" value="ANK_REPEAT"/>
    <property type="match status" value="1"/>
</dbReference>
<gene>
    <name evidence="5" type="ORF">AMON00008_LOCUS43810</name>
</gene>
<name>A0A7S4S1U8_9DINO</name>